<evidence type="ECO:0000313" key="3">
    <source>
        <dbReference type="EnsemblPlants" id="AUR62019789-RA:cds"/>
    </source>
</evidence>
<dbReference type="Gramene" id="AUR62019789-RA">
    <property type="protein sequence ID" value="AUR62019789-RA:cds"/>
    <property type="gene ID" value="AUR62019789"/>
</dbReference>
<organism evidence="3 4">
    <name type="scientific">Chenopodium quinoa</name>
    <name type="common">Quinoa</name>
    <dbReference type="NCBI Taxonomy" id="63459"/>
    <lineage>
        <taxon>Eukaryota</taxon>
        <taxon>Viridiplantae</taxon>
        <taxon>Streptophyta</taxon>
        <taxon>Embryophyta</taxon>
        <taxon>Tracheophyta</taxon>
        <taxon>Spermatophyta</taxon>
        <taxon>Magnoliopsida</taxon>
        <taxon>eudicotyledons</taxon>
        <taxon>Gunneridae</taxon>
        <taxon>Pentapetalae</taxon>
        <taxon>Caryophyllales</taxon>
        <taxon>Chenopodiaceae</taxon>
        <taxon>Chenopodioideae</taxon>
        <taxon>Atripliceae</taxon>
        <taxon>Chenopodium</taxon>
    </lineage>
</organism>
<name>A0A803LWD8_CHEQI</name>
<evidence type="ECO:0000259" key="2">
    <source>
        <dbReference type="Pfam" id="PF08646"/>
    </source>
</evidence>
<dbReference type="Proteomes" id="UP000596660">
    <property type="component" value="Unplaced"/>
</dbReference>
<dbReference type="PANTHER" id="PTHR47165:SF4">
    <property type="entry name" value="OS03G0429900 PROTEIN"/>
    <property type="match status" value="1"/>
</dbReference>
<reference evidence="3" key="2">
    <citation type="submission" date="2021-03" db="UniProtKB">
        <authorList>
            <consortium name="EnsemblPlants"/>
        </authorList>
    </citation>
    <scope>IDENTIFICATION</scope>
</reference>
<dbReference type="Pfam" id="PF08646">
    <property type="entry name" value="Rep_fac-A_C"/>
    <property type="match status" value="1"/>
</dbReference>
<evidence type="ECO:0000256" key="1">
    <source>
        <dbReference type="SAM" id="MobiDB-lite"/>
    </source>
</evidence>
<dbReference type="AlphaFoldDB" id="A0A803LWD8"/>
<protein>
    <recommendedName>
        <fullName evidence="2">Replication factor A C-terminal domain-containing protein</fullName>
    </recommendedName>
</protein>
<proteinExistence type="predicted"/>
<dbReference type="Gene3D" id="2.40.50.140">
    <property type="entry name" value="Nucleic acid-binding proteins"/>
    <property type="match status" value="2"/>
</dbReference>
<keyword evidence="4" id="KW-1185">Reference proteome</keyword>
<dbReference type="InterPro" id="IPR012340">
    <property type="entry name" value="NA-bd_OB-fold"/>
</dbReference>
<dbReference type="PANTHER" id="PTHR47165">
    <property type="entry name" value="OS03G0429900 PROTEIN"/>
    <property type="match status" value="1"/>
</dbReference>
<feature type="domain" description="Replication factor A C-terminal" evidence="2">
    <location>
        <begin position="433"/>
        <end position="530"/>
    </location>
</feature>
<dbReference type="EnsemblPlants" id="AUR62019789-RA">
    <property type="protein sequence ID" value="AUR62019789-RA:cds"/>
    <property type="gene ID" value="AUR62019789"/>
</dbReference>
<accession>A0A803LWD8</accession>
<sequence>MSTQELSAIGYDNKSPKFNGNNYAWWKNRIQNVIMGIDYECWLVVKNGPNIILKTDVEGNQVPKKDSELVTADHKLLEKNAKAMSILQQAIVKNVVSHKLLLLAGIVRNDAMYLEMPLMDDNNGCYAGTLLGDLNENSNIYKHYAQLCEIMNTPPKMKLEPVYLDELTAQSKDYKVKVTVAEKGRAQPSPKKPGVVFQTIILEDEKKNKMRCALFGDQIEAYEDVLKPSGQYEISKAPITAIDEQYKFNEQELPYQMTAGQQTIIKLNPESGPIEPKYQPLSSIPRSPDPNGRFDIVGVVLFVEEAPRLIPNTRGRDSPVREISITDTSQDHAMTISAWNDLTGFTLNTTMSTRIILNPKGARAYLLREWVNLYQHVLQDRQERILNVRYPSTEKKVVTIAELRSKKAANATPDEVAWIKVTIPEADLQRVNAYIGCLGCGKRSHLALGTRFPCISCKKADTTAAHKVTFKFKAVDDSGIMSFTTFNDDTEKLFQKTVAEIWDMKINGNSEAFRAIQERLSAEPFFIQVTPTLELARNSVLLWTLKSVDVKGAPASSEVPGSSSSNLNKQQFASTAGKRLLAQQMFGNDVAPAATAKDHAKAPVVPNLEGDIDYSEDNTETTDEVLAQISQFHEFRLASQAFETDCFDVPLQPATKGITISEAPAPVTELPTWTTLGRTRRNGKKKEPMLTADAQESDDEDQGPRKKLRTALFKENAEKDN</sequence>
<feature type="region of interest" description="Disordered" evidence="1">
    <location>
        <begin position="672"/>
        <end position="721"/>
    </location>
</feature>
<dbReference type="SUPFAM" id="SSF50249">
    <property type="entry name" value="Nucleic acid-binding proteins"/>
    <property type="match status" value="3"/>
</dbReference>
<reference evidence="3" key="1">
    <citation type="journal article" date="2017" name="Nature">
        <title>The genome of Chenopodium quinoa.</title>
        <authorList>
            <person name="Jarvis D.E."/>
            <person name="Ho Y.S."/>
            <person name="Lightfoot D.J."/>
            <person name="Schmoeckel S.M."/>
            <person name="Li B."/>
            <person name="Borm T.J.A."/>
            <person name="Ohyanagi H."/>
            <person name="Mineta K."/>
            <person name="Michell C.T."/>
            <person name="Saber N."/>
            <person name="Kharbatia N.M."/>
            <person name="Rupper R.R."/>
            <person name="Sharp A.R."/>
            <person name="Dally N."/>
            <person name="Boughton B.A."/>
            <person name="Woo Y.H."/>
            <person name="Gao G."/>
            <person name="Schijlen E.G.W.M."/>
            <person name="Guo X."/>
            <person name="Momin A.A."/>
            <person name="Negrao S."/>
            <person name="Al-Babili S."/>
            <person name="Gehring C."/>
            <person name="Roessner U."/>
            <person name="Jung C."/>
            <person name="Murphy K."/>
            <person name="Arold S.T."/>
            <person name="Gojobori T."/>
            <person name="van der Linden C.G."/>
            <person name="van Loo E.N."/>
            <person name="Jellen E.N."/>
            <person name="Maughan P.J."/>
            <person name="Tester M."/>
        </authorList>
    </citation>
    <scope>NUCLEOTIDE SEQUENCE [LARGE SCALE GENOMIC DNA]</scope>
    <source>
        <strain evidence="3">cv. PI 614886</strain>
    </source>
</reference>
<dbReference type="InterPro" id="IPR013955">
    <property type="entry name" value="Rep_factor-A_C"/>
</dbReference>
<evidence type="ECO:0000313" key="4">
    <source>
        <dbReference type="Proteomes" id="UP000596660"/>
    </source>
</evidence>